<proteinExistence type="predicted"/>
<dbReference type="Proteomes" id="UP000095283">
    <property type="component" value="Unplaced"/>
</dbReference>
<sequence>MAQHYAEASGLVVPSVLCSHQFKISAVSLFINRIMRCPACTHYDIQHSRGHNQGGGGDRTDRSPDIPFCTPDAPFTPFIYSCYTYITFHICFPYFLSRYAVSSLNIRLIINMIISFCNTI</sequence>
<reference evidence="2" key="1">
    <citation type="submission" date="2016-11" db="UniProtKB">
        <authorList>
            <consortium name="WormBaseParasite"/>
        </authorList>
    </citation>
    <scope>IDENTIFICATION</scope>
</reference>
<dbReference type="AlphaFoldDB" id="A0A1I7WFZ8"/>
<keyword evidence="1" id="KW-1185">Reference proteome</keyword>
<accession>A0A1I7WFZ8</accession>
<evidence type="ECO:0000313" key="2">
    <source>
        <dbReference type="WBParaSite" id="Hba_03909"/>
    </source>
</evidence>
<organism evidence="1 2">
    <name type="scientific">Heterorhabditis bacteriophora</name>
    <name type="common">Entomopathogenic nematode worm</name>
    <dbReference type="NCBI Taxonomy" id="37862"/>
    <lineage>
        <taxon>Eukaryota</taxon>
        <taxon>Metazoa</taxon>
        <taxon>Ecdysozoa</taxon>
        <taxon>Nematoda</taxon>
        <taxon>Chromadorea</taxon>
        <taxon>Rhabditida</taxon>
        <taxon>Rhabditina</taxon>
        <taxon>Rhabditomorpha</taxon>
        <taxon>Strongyloidea</taxon>
        <taxon>Heterorhabditidae</taxon>
        <taxon>Heterorhabditis</taxon>
    </lineage>
</organism>
<name>A0A1I7WFZ8_HETBA</name>
<dbReference type="WBParaSite" id="Hba_03909">
    <property type="protein sequence ID" value="Hba_03909"/>
    <property type="gene ID" value="Hba_03909"/>
</dbReference>
<evidence type="ECO:0000313" key="1">
    <source>
        <dbReference type="Proteomes" id="UP000095283"/>
    </source>
</evidence>
<protein>
    <submittedName>
        <fullName evidence="2">Uncharacterized protein</fullName>
    </submittedName>
</protein>